<dbReference type="PROSITE" id="PS51379">
    <property type="entry name" value="4FE4S_FER_2"/>
    <property type="match status" value="7"/>
</dbReference>
<dbReference type="KEGG" id="fpl:Ferp_0140"/>
<dbReference type="Proteomes" id="UP000002613">
    <property type="component" value="Chromosome"/>
</dbReference>
<dbReference type="OrthoDB" id="23833at2157"/>
<protein>
    <submittedName>
        <fullName evidence="2">4Fe-4S ferredoxin iron-sulfur binding domain protein</fullName>
    </submittedName>
</protein>
<reference evidence="2 3" key="2">
    <citation type="journal article" date="2011" name="Stand. Genomic Sci.">
        <title>Complete genome sequence of Ferroglobus placidus AEDII12DO.</title>
        <authorList>
            <person name="Anderson I."/>
            <person name="Risso C."/>
            <person name="Holmes D."/>
            <person name="Lucas S."/>
            <person name="Copeland A."/>
            <person name="Lapidus A."/>
            <person name="Cheng J.F."/>
            <person name="Bruce D."/>
            <person name="Goodwin L."/>
            <person name="Pitluck S."/>
            <person name="Saunders E."/>
            <person name="Brettin T."/>
            <person name="Detter J.C."/>
            <person name="Han C."/>
            <person name="Tapia R."/>
            <person name="Larimer F."/>
            <person name="Land M."/>
            <person name="Hauser L."/>
            <person name="Woyke T."/>
            <person name="Lovley D."/>
            <person name="Kyrpides N."/>
            <person name="Ivanova N."/>
        </authorList>
    </citation>
    <scope>NUCLEOTIDE SEQUENCE [LARGE SCALE GENOMIC DNA]</scope>
    <source>
        <strain evidence="3">DSM 10642 / AEDII12DO</strain>
    </source>
</reference>
<dbReference type="InterPro" id="IPR017896">
    <property type="entry name" value="4Fe4S_Fe-S-bd"/>
</dbReference>
<dbReference type="SUPFAM" id="SSF54862">
    <property type="entry name" value="4Fe-4S ferredoxins"/>
    <property type="match status" value="1"/>
</dbReference>
<feature type="domain" description="4Fe-4S ferredoxin-type" evidence="1">
    <location>
        <begin position="228"/>
        <end position="257"/>
    </location>
</feature>
<dbReference type="GO" id="GO:0016491">
    <property type="term" value="F:oxidoreductase activity"/>
    <property type="evidence" value="ECO:0007669"/>
    <property type="project" value="UniProtKB-ARBA"/>
</dbReference>
<dbReference type="AlphaFoldDB" id="D3S192"/>
<feature type="domain" description="4Fe-4S ferredoxin-type" evidence="1">
    <location>
        <begin position="63"/>
        <end position="92"/>
    </location>
</feature>
<accession>D3S192</accession>
<proteinExistence type="predicted"/>
<feature type="domain" description="4Fe-4S ferredoxin-type" evidence="1">
    <location>
        <begin position="24"/>
        <end position="53"/>
    </location>
</feature>
<evidence type="ECO:0000313" key="3">
    <source>
        <dbReference type="Proteomes" id="UP000002613"/>
    </source>
</evidence>
<dbReference type="InterPro" id="IPR017900">
    <property type="entry name" value="4Fe4S_Fe_S_CS"/>
</dbReference>
<dbReference type="PANTHER" id="PTHR43193">
    <property type="match status" value="1"/>
</dbReference>
<dbReference type="Pfam" id="PF12838">
    <property type="entry name" value="Fer4_7"/>
    <property type="match status" value="4"/>
</dbReference>
<dbReference type="STRING" id="589924.Ferp_0140"/>
<evidence type="ECO:0000259" key="1">
    <source>
        <dbReference type="PROSITE" id="PS51379"/>
    </source>
</evidence>
<dbReference type="PaxDb" id="589924-Ferp_0140"/>
<evidence type="ECO:0000313" key="2">
    <source>
        <dbReference type="EMBL" id="ADC64328.1"/>
    </source>
</evidence>
<keyword evidence="3" id="KW-1185">Reference proteome</keyword>
<dbReference type="RefSeq" id="WP_012964675.1">
    <property type="nucleotide sequence ID" value="NC_013849.1"/>
</dbReference>
<dbReference type="PANTHER" id="PTHR43193:SF2">
    <property type="entry name" value="POLYFERREDOXIN PROTEIN FWDF"/>
    <property type="match status" value="1"/>
</dbReference>
<feature type="domain" description="4Fe-4S ferredoxin-type" evidence="1">
    <location>
        <begin position="189"/>
        <end position="218"/>
    </location>
</feature>
<dbReference type="GeneID" id="8777632"/>
<feature type="domain" description="4Fe-4S ferredoxin-type" evidence="1">
    <location>
        <begin position="151"/>
        <end position="181"/>
    </location>
</feature>
<organism evidence="2 3">
    <name type="scientific">Ferroglobus placidus (strain DSM 10642 / AEDII12DO)</name>
    <dbReference type="NCBI Taxonomy" id="589924"/>
    <lineage>
        <taxon>Archaea</taxon>
        <taxon>Methanobacteriati</taxon>
        <taxon>Methanobacteriota</taxon>
        <taxon>Archaeoglobi</taxon>
        <taxon>Archaeoglobales</taxon>
        <taxon>Archaeoglobaceae</taxon>
        <taxon>Ferroglobus</taxon>
    </lineage>
</organism>
<dbReference type="PIRSF" id="PIRSF005658">
    <property type="entry name" value="FwdF"/>
    <property type="match status" value="1"/>
</dbReference>
<dbReference type="CDD" id="cd10549">
    <property type="entry name" value="MtMvhB_like"/>
    <property type="match status" value="2"/>
</dbReference>
<dbReference type="eggNOG" id="arCOG02180">
    <property type="taxonomic scope" value="Archaea"/>
</dbReference>
<sequence>MIERDVEMEENKFIFIQRAEDEERRLIYDYKKCNGCGICVYACPINAIELGPVHDIALGLEMPPITLDHIKCSYCGICYAFCPFNAFDFYINEKRVEKQELPLTLSGETRIDREKCVNCTLCFKVCPTNAISLDFKIKREDIPQRNEGVEGKVEIDREKCNLCGICAEFCEVFQMVEKEPHPEDVMPYEDILIDETKCDYCKLCERVCPEEAIRVEGKLIEADVSDYAFVDVNNEECSRCSYCEEVCPYDAITVSKPIYGELYLYEPRMYRCDPVGCGACIKVCKHNRVWYVSKDKGRVHYNEKFCNYCGACENSCPYDLIAVKRDAVFTIENIKNEPWRESWEEAVYRITRKIRAEEPRVKFAKVSQKFEVKEEEFKVFKPTEDILKKLEEKISLAEKILKRAAIRKAIEEERFEDFAKLVKKYASRELERKEEQEA</sequence>
<dbReference type="InterPro" id="IPR043256">
    <property type="entry name" value="MvhB-like"/>
</dbReference>
<feature type="domain" description="4Fe-4S ferredoxin-type" evidence="1">
    <location>
        <begin position="297"/>
        <end position="326"/>
    </location>
</feature>
<name>D3S192_FERPA</name>
<dbReference type="Gene3D" id="3.30.70.20">
    <property type="match status" value="5"/>
</dbReference>
<dbReference type="PROSITE" id="PS00198">
    <property type="entry name" value="4FE4S_FER_1"/>
    <property type="match status" value="6"/>
</dbReference>
<dbReference type="InterPro" id="IPR052977">
    <property type="entry name" value="Polyferredoxin-like_ET"/>
</dbReference>
<gene>
    <name evidence="2" type="ordered locus">Ferp_0140</name>
</gene>
<dbReference type="EMBL" id="CP001899">
    <property type="protein sequence ID" value="ADC64328.1"/>
    <property type="molecule type" value="Genomic_DNA"/>
</dbReference>
<reference evidence="3" key="1">
    <citation type="submission" date="2010-02" db="EMBL/GenBank/DDBJ databases">
        <title>Complete sequence of Ferroglobus placidus DSM 10642.</title>
        <authorList>
            <consortium name="US DOE Joint Genome Institute"/>
            <person name="Lucas S."/>
            <person name="Copeland A."/>
            <person name="Lapidus A."/>
            <person name="Cheng J.-F."/>
            <person name="Bruce D."/>
            <person name="Goodwin L."/>
            <person name="Pitluck S."/>
            <person name="Saunders E."/>
            <person name="Brettin T."/>
            <person name="Detter J.C."/>
            <person name="Han C."/>
            <person name="Tapia R."/>
            <person name="Larimer F."/>
            <person name="Land M."/>
            <person name="Hauser L."/>
            <person name="Kyrpides N."/>
            <person name="Ivanova N."/>
            <person name="Holmes D."/>
            <person name="Lovley D."/>
            <person name="Kyrpides N."/>
            <person name="Anderson I.J."/>
            <person name="Woyke T."/>
        </authorList>
    </citation>
    <scope>NUCLEOTIDE SEQUENCE [LARGE SCALE GENOMIC DNA]</scope>
    <source>
        <strain evidence="3">DSM 10642 / AEDII12DO</strain>
    </source>
</reference>
<dbReference type="HOGENOM" id="CLU_050974_0_0_2"/>
<feature type="domain" description="4Fe-4S ferredoxin-type" evidence="1">
    <location>
        <begin position="107"/>
        <end position="136"/>
    </location>
</feature>